<dbReference type="SUPFAM" id="SSF51004">
    <property type="entry name" value="C-terminal (heme d1) domain of cytochrome cd1-nitrite reductase"/>
    <property type="match status" value="1"/>
</dbReference>
<reference evidence="1" key="1">
    <citation type="submission" date="2023-07" db="EMBL/GenBank/DDBJ databases">
        <title>Genomic Encyclopedia of Type Strains, Phase IV (KMG-IV): sequencing the most valuable type-strain genomes for metagenomic binning, comparative biology and taxonomic classification.</title>
        <authorList>
            <person name="Goeker M."/>
        </authorList>
    </citation>
    <scope>NUCLEOTIDE SEQUENCE</scope>
    <source>
        <strain evidence="1">DSM 19569</strain>
    </source>
</reference>
<evidence type="ECO:0000313" key="1">
    <source>
        <dbReference type="EMBL" id="MDQ0546781.1"/>
    </source>
</evidence>
<organism evidence="1 2">
    <name type="scientific">Methylobacterium brachiatum</name>
    <dbReference type="NCBI Taxonomy" id="269660"/>
    <lineage>
        <taxon>Bacteria</taxon>
        <taxon>Pseudomonadati</taxon>
        <taxon>Pseudomonadota</taxon>
        <taxon>Alphaproteobacteria</taxon>
        <taxon>Hyphomicrobiales</taxon>
        <taxon>Methylobacteriaceae</taxon>
        <taxon>Methylobacterium</taxon>
    </lineage>
</organism>
<accession>A0AAJ1TTB0</accession>
<sequence>MDWVQTVLPVGKAAEGFDVSPSGRELWTATPDGTLSVVDLQTSTVTGFEETGLGGALTVWPSPRTAGTSWS</sequence>
<dbReference type="EMBL" id="JAUSWL010000017">
    <property type="protein sequence ID" value="MDQ0546781.1"/>
    <property type="molecule type" value="Genomic_DNA"/>
</dbReference>
<dbReference type="GO" id="GO:0003677">
    <property type="term" value="F:DNA binding"/>
    <property type="evidence" value="ECO:0007669"/>
    <property type="project" value="UniProtKB-KW"/>
</dbReference>
<dbReference type="RefSeq" id="WP_230367884.1">
    <property type="nucleotide sequence ID" value="NZ_JAJALK010000017.1"/>
</dbReference>
<dbReference type="AlphaFoldDB" id="A0AAJ1TTB0"/>
<comment type="caution">
    <text evidence="1">The sequence shown here is derived from an EMBL/GenBank/DDBJ whole genome shotgun (WGS) entry which is preliminary data.</text>
</comment>
<evidence type="ECO:0000313" key="2">
    <source>
        <dbReference type="Proteomes" id="UP001223420"/>
    </source>
</evidence>
<name>A0AAJ1TTB0_9HYPH</name>
<dbReference type="Proteomes" id="UP001223420">
    <property type="component" value="Unassembled WGS sequence"/>
</dbReference>
<gene>
    <name evidence="1" type="ORF">QO001_005733</name>
</gene>
<proteinExistence type="predicted"/>
<protein>
    <submittedName>
        <fullName evidence="1">DNA-binding beta-propeller fold protein YncE</fullName>
    </submittedName>
</protein>
<dbReference type="Gene3D" id="2.130.10.10">
    <property type="entry name" value="YVTN repeat-like/Quinoprotein amine dehydrogenase"/>
    <property type="match status" value="1"/>
</dbReference>
<dbReference type="InterPro" id="IPR011048">
    <property type="entry name" value="Haem_d1_sf"/>
</dbReference>
<keyword evidence="1" id="KW-0238">DNA-binding</keyword>
<dbReference type="InterPro" id="IPR015943">
    <property type="entry name" value="WD40/YVTN_repeat-like_dom_sf"/>
</dbReference>